<dbReference type="AlphaFoldDB" id="A0A383TGU3"/>
<sequence length="135" mass="15907">MKIVESIPWVYYLEENSEFEDDKVGKWMYFFKDKKVAAEKCENAVKDRIVTQAKHSNAETGVACFYLNCDDIDAHKKVISYFIKNNMIAKTAKERFYNISFKLDQQTRRGEYGETFKSEITLDKFIDLDSGEWLI</sequence>
<proteinExistence type="predicted"/>
<protein>
    <submittedName>
        <fullName evidence="1">Uncharacterized protein</fullName>
    </submittedName>
</protein>
<gene>
    <name evidence="1" type="ORF">TART1_1695</name>
</gene>
<organism evidence="1 2">
    <name type="scientific">Trichococcus shcherbakoviae</name>
    <dbReference type="NCBI Taxonomy" id="2094020"/>
    <lineage>
        <taxon>Bacteria</taxon>
        <taxon>Bacillati</taxon>
        <taxon>Bacillota</taxon>
        <taxon>Bacilli</taxon>
        <taxon>Lactobacillales</taxon>
        <taxon>Carnobacteriaceae</taxon>
        <taxon>Trichococcus</taxon>
    </lineage>
</organism>
<reference evidence="2" key="1">
    <citation type="submission" date="2018-05" db="EMBL/GenBank/DDBJ databases">
        <authorList>
            <person name="Strepis N."/>
        </authorList>
    </citation>
    <scope>NUCLEOTIDE SEQUENCE [LARGE SCALE GENOMIC DNA]</scope>
</reference>
<dbReference type="RefSeq" id="WP_119093271.1">
    <property type="nucleotide sequence ID" value="NZ_UNRR01000020.1"/>
</dbReference>
<dbReference type="SUPFAM" id="SSF55418">
    <property type="entry name" value="eIF4e-like"/>
    <property type="match status" value="1"/>
</dbReference>
<dbReference type="EMBL" id="UNRR01000020">
    <property type="protein sequence ID" value="SYZ78879.1"/>
    <property type="molecule type" value="Genomic_DNA"/>
</dbReference>
<name>A0A383TGU3_9LACT</name>
<accession>A0A383TGU3</accession>
<dbReference type="Proteomes" id="UP000262072">
    <property type="component" value="Unassembled WGS sequence"/>
</dbReference>
<evidence type="ECO:0000313" key="2">
    <source>
        <dbReference type="Proteomes" id="UP000262072"/>
    </source>
</evidence>
<evidence type="ECO:0000313" key="1">
    <source>
        <dbReference type="EMBL" id="SYZ78879.1"/>
    </source>
</evidence>
<dbReference type="OrthoDB" id="3196548at2"/>
<dbReference type="InterPro" id="IPR023398">
    <property type="entry name" value="TIF_eIF4e-like"/>
</dbReference>